<feature type="chain" id="PRO_5039928090" evidence="1">
    <location>
        <begin position="34"/>
        <end position="402"/>
    </location>
</feature>
<dbReference type="PANTHER" id="PTHR37489">
    <property type="entry name" value="DUF3500 DOMAIN-CONTAINING PROTEIN"/>
    <property type="match status" value="1"/>
</dbReference>
<dbReference type="RefSeq" id="WP_257768112.1">
    <property type="nucleotide sequence ID" value="NZ_CP102480.1"/>
</dbReference>
<organism evidence="2 3">
    <name type="scientific">Nisaea acidiphila</name>
    <dbReference type="NCBI Taxonomy" id="1862145"/>
    <lineage>
        <taxon>Bacteria</taxon>
        <taxon>Pseudomonadati</taxon>
        <taxon>Pseudomonadota</taxon>
        <taxon>Alphaproteobacteria</taxon>
        <taxon>Rhodospirillales</taxon>
        <taxon>Thalassobaculaceae</taxon>
        <taxon>Nisaea</taxon>
    </lineage>
</organism>
<dbReference type="KEGG" id="naci:NUH88_18870"/>
<dbReference type="InterPro" id="IPR021889">
    <property type="entry name" value="DUF3500"/>
</dbReference>
<evidence type="ECO:0000256" key="1">
    <source>
        <dbReference type="SAM" id="SignalP"/>
    </source>
</evidence>
<proteinExistence type="predicted"/>
<dbReference type="PANTHER" id="PTHR37489:SF1">
    <property type="entry name" value="DUF3500 DOMAIN-CONTAINING PROTEIN"/>
    <property type="match status" value="1"/>
</dbReference>
<dbReference type="Proteomes" id="UP001060336">
    <property type="component" value="Chromosome"/>
</dbReference>
<accession>A0A9J7APA5</accession>
<dbReference type="EMBL" id="CP102480">
    <property type="protein sequence ID" value="UUX49451.1"/>
    <property type="molecule type" value="Genomic_DNA"/>
</dbReference>
<evidence type="ECO:0000313" key="2">
    <source>
        <dbReference type="EMBL" id="UUX49451.1"/>
    </source>
</evidence>
<evidence type="ECO:0000313" key="3">
    <source>
        <dbReference type="Proteomes" id="UP001060336"/>
    </source>
</evidence>
<dbReference type="AlphaFoldDB" id="A0A9J7APA5"/>
<keyword evidence="3" id="KW-1185">Reference proteome</keyword>
<name>A0A9J7APA5_9PROT</name>
<protein>
    <submittedName>
        <fullName evidence="2">DUF3500 domain-containing protein</fullName>
    </submittedName>
</protein>
<gene>
    <name evidence="2" type="ORF">NUH88_18870</name>
</gene>
<sequence length="402" mass="44785">MLDGKIKIPAACRHALHALLLIIGASVMQSAMAQGFQERAKKALSEPFVGITAQGTVQPGLFEIVPSGVEMRPVTDAANAVIAAMNAEQLESLRFPVDNPQWRRWINIHKFPREGVSLREMSVPQRQAVYALLRESLSAKGYQTTRDIMRLNHHLGELVSDFTDYGEHRYWLALMGTPSATEPWGWQLEGHHLIINFFVLGDQVVMTPTFMGSEPVTARSGKYAGVEILQPEQNEGLAFMRSLSQEQQKKARIGARDEQNANKAEAFKDNTVIPYEGLPAAAMAGPQREALLALAGLHIGNMQTGHAAAKMHEISAHLDETYFAWKGDTEDESVFYYRIHSPVILIEFDHAGTIALDGPWGKPNKRHIHTVVRTPNGNDYGKDLLRQHYEAHEHGADHTHQN</sequence>
<dbReference type="Pfam" id="PF12006">
    <property type="entry name" value="DUF3500"/>
    <property type="match status" value="1"/>
</dbReference>
<feature type="signal peptide" evidence="1">
    <location>
        <begin position="1"/>
        <end position="33"/>
    </location>
</feature>
<reference evidence="2" key="1">
    <citation type="submission" date="2022-08" db="EMBL/GenBank/DDBJ databases">
        <title>Nisaea acidiphila sp. nov., isolated from a marine algal debris and emended description of the genus Nisaea Urios et al. 2008.</title>
        <authorList>
            <person name="Kwon K."/>
        </authorList>
    </citation>
    <scope>NUCLEOTIDE SEQUENCE</scope>
    <source>
        <strain evidence="2">MEBiC11861</strain>
    </source>
</reference>
<keyword evidence="1" id="KW-0732">Signal</keyword>